<dbReference type="AlphaFoldDB" id="A0A852SY60"/>
<reference evidence="3 4" key="1">
    <citation type="submission" date="2020-07" db="EMBL/GenBank/DDBJ databases">
        <title>Sequencing the genomes of 1000 actinobacteria strains.</title>
        <authorList>
            <person name="Klenk H.-P."/>
        </authorList>
    </citation>
    <scope>NUCLEOTIDE SEQUENCE [LARGE SCALE GENOMIC DNA]</scope>
    <source>
        <strain evidence="3 4">DSM 23871</strain>
    </source>
</reference>
<sequence length="468" mass="49428">MTERAATTTRARWMPSPAVAGAIVVGVVGVAAAFVMSRFEPALVGIPLLLCAAWDWDRRPAAVETPGRPETTEDAAPAPTEARVDAVDITTAVTTHAGGDGDAAGRVGGAAIDILVAASATQRPDALHLRLGLGGAAPVDAVVTPRAAAELRSAVPIVHSGPQRVAAVEVRAIGADAAWVSLPSDEAVVERVVRPRRAPLRSLPLPARLLGLTGQHISTRPGNGGEFRDIDLFHPGDRLRRIDWKATARAGRGADLYVRRTTATSDAAVHLVLDARDDVSAVVADWPRAYPRPAVSSLDLAREAASSLAAAYTGAADRVGFDDLGEPRRVLPPRAGARHRERVLRAIEATAANGAPFTRVRSPRLAPGSIVFVLSTFLDDQPVALALTWRATGHRVIAVDVLPARDGRELPARDRLALRAIELERALRLEQLQAGGVELLVWQDPALREAALRALASGPGRVSGRGRR</sequence>
<dbReference type="Proteomes" id="UP000589620">
    <property type="component" value="Unassembled WGS sequence"/>
</dbReference>
<evidence type="ECO:0000313" key="4">
    <source>
        <dbReference type="Proteomes" id="UP000589620"/>
    </source>
</evidence>
<dbReference type="PANTHER" id="PTHR33608:SF14">
    <property type="entry name" value="POSSIBLE CONSERVED SECRETED PROTEIN"/>
    <property type="match status" value="1"/>
</dbReference>
<feature type="region of interest" description="Disordered" evidence="1">
    <location>
        <begin position="62"/>
        <end position="81"/>
    </location>
</feature>
<evidence type="ECO:0000259" key="2">
    <source>
        <dbReference type="Pfam" id="PF01882"/>
    </source>
</evidence>
<feature type="domain" description="DUF58" evidence="2">
    <location>
        <begin position="233"/>
        <end position="431"/>
    </location>
</feature>
<accession>A0A852SY60</accession>
<proteinExistence type="predicted"/>
<dbReference type="PANTHER" id="PTHR33608">
    <property type="entry name" value="BLL2464 PROTEIN"/>
    <property type="match status" value="1"/>
</dbReference>
<organism evidence="3 4">
    <name type="scientific">Leifsonia soli</name>
    <dbReference type="NCBI Taxonomy" id="582665"/>
    <lineage>
        <taxon>Bacteria</taxon>
        <taxon>Bacillati</taxon>
        <taxon>Actinomycetota</taxon>
        <taxon>Actinomycetes</taxon>
        <taxon>Micrococcales</taxon>
        <taxon>Microbacteriaceae</taxon>
        <taxon>Leifsonia</taxon>
    </lineage>
</organism>
<keyword evidence="4" id="KW-1185">Reference proteome</keyword>
<name>A0A852SY60_9MICO</name>
<evidence type="ECO:0000313" key="3">
    <source>
        <dbReference type="EMBL" id="NYD73623.1"/>
    </source>
</evidence>
<dbReference type="Pfam" id="PF01882">
    <property type="entry name" value="DUF58"/>
    <property type="match status" value="1"/>
</dbReference>
<dbReference type="InterPro" id="IPR002881">
    <property type="entry name" value="DUF58"/>
</dbReference>
<protein>
    <submittedName>
        <fullName evidence="3">Uncharacterized protein (DUF58 family)</fullName>
    </submittedName>
</protein>
<dbReference type="RefSeq" id="WP_179455232.1">
    <property type="nucleotide sequence ID" value="NZ_BAAAPX010000001.1"/>
</dbReference>
<dbReference type="EMBL" id="JACCBJ010000001">
    <property type="protein sequence ID" value="NYD73623.1"/>
    <property type="molecule type" value="Genomic_DNA"/>
</dbReference>
<evidence type="ECO:0000256" key="1">
    <source>
        <dbReference type="SAM" id="MobiDB-lite"/>
    </source>
</evidence>
<comment type="caution">
    <text evidence="3">The sequence shown here is derived from an EMBL/GenBank/DDBJ whole genome shotgun (WGS) entry which is preliminary data.</text>
</comment>
<gene>
    <name evidence="3" type="ORF">BJ963_001142</name>
</gene>